<feature type="region of interest" description="Disordered" evidence="1">
    <location>
        <begin position="18"/>
        <end position="44"/>
    </location>
</feature>
<gene>
    <name evidence="2" type="ORF">PUN28_014006</name>
</gene>
<accession>A0AAW2F794</accession>
<proteinExistence type="predicted"/>
<evidence type="ECO:0000313" key="3">
    <source>
        <dbReference type="Proteomes" id="UP001430953"/>
    </source>
</evidence>
<comment type="caution">
    <text evidence="2">The sequence shown here is derived from an EMBL/GenBank/DDBJ whole genome shotgun (WGS) entry which is preliminary data.</text>
</comment>
<dbReference type="Proteomes" id="UP001430953">
    <property type="component" value="Unassembled WGS sequence"/>
</dbReference>
<feature type="compositionally biased region" description="Low complexity" evidence="1">
    <location>
        <begin position="23"/>
        <end position="44"/>
    </location>
</feature>
<reference evidence="2 3" key="1">
    <citation type="submission" date="2023-03" db="EMBL/GenBank/DDBJ databases">
        <title>High recombination rates correlate with genetic variation in Cardiocondyla obscurior ants.</title>
        <authorList>
            <person name="Errbii M."/>
        </authorList>
    </citation>
    <scope>NUCLEOTIDE SEQUENCE [LARGE SCALE GENOMIC DNA]</scope>
    <source>
        <strain evidence="2">Alpha-2009</strain>
        <tissue evidence="2">Whole body</tissue>
    </source>
</reference>
<dbReference type="AlphaFoldDB" id="A0AAW2F794"/>
<keyword evidence="3" id="KW-1185">Reference proteome</keyword>
<name>A0AAW2F794_9HYME</name>
<protein>
    <submittedName>
        <fullName evidence="2">Uncharacterized protein</fullName>
    </submittedName>
</protein>
<evidence type="ECO:0000256" key="1">
    <source>
        <dbReference type="SAM" id="MobiDB-lite"/>
    </source>
</evidence>
<evidence type="ECO:0000313" key="2">
    <source>
        <dbReference type="EMBL" id="KAL0110753.1"/>
    </source>
</evidence>
<sequence length="119" mass="13568">MDIRKFFKKPWLENLETNDHTDQLQNQASSSNSSTSTTSESLSLCVPSNNDNNVIVQPSVVPIQKFDIGQYIEPSLNLSVEEKLQIFENIWVPKKIITFIKLVKKDVSDMNSLKFMPHG</sequence>
<organism evidence="2 3">
    <name type="scientific">Cardiocondyla obscurior</name>
    <dbReference type="NCBI Taxonomy" id="286306"/>
    <lineage>
        <taxon>Eukaryota</taxon>
        <taxon>Metazoa</taxon>
        <taxon>Ecdysozoa</taxon>
        <taxon>Arthropoda</taxon>
        <taxon>Hexapoda</taxon>
        <taxon>Insecta</taxon>
        <taxon>Pterygota</taxon>
        <taxon>Neoptera</taxon>
        <taxon>Endopterygota</taxon>
        <taxon>Hymenoptera</taxon>
        <taxon>Apocrita</taxon>
        <taxon>Aculeata</taxon>
        <taxon>Formicoidea</taxon>
        <taxon>Formicidae</taxon>
        <taxon>Myrmicinae</taxon>
        <taxon>Cardiocondyla</taxon>
    </lineage>
</organism>
<dbReference type="EMBL" id="JADYXP020000014">
    <property type="protein sequence ID" value="KAL0110753.1"/>
    <property type="molecule type" value="Genomic_DNA"/>
</dbReference>